<evidence type="ECO:0000256" key="3">
    <source>
        <dbReference type="ARBA" id="ARBA00022729"/>
    </source>
</evidence>
<dbReference type="Gene3D" id="3.40.190.10">
    <property type="entry name" value="Periplasmic binding protein-like II"/>
    <property type="match status" value="2"/>
</dbReference>
<keyword evidence="2" id="KW-0813">Transport</keyword>
<evidence type="ECO:0000313" key="7">
    <source>
        <dbReference type="Proteomes" id="UP000293291"/>
    </source>
</evidence>
<accession>A0A4Q2S9I4</accession>
<feature type="chain" id="PRO_5020809969" evidence="5">
    <location>
        <begin position="34"/>
        <end position="431"/>
    </location>
</feature>
<keyword evidence="3 5" id="KW-0732">Signal</keyword>
<feature type="signal peptide" evidence="5">
    <location>
        <begin position="1"/>
        <end position="33"/>
    </location>
</feature>
<dbReference type="PANTHER" id="PTHR43649">
    <property type="entry name" value="ARABINOSE-BINDING PROTEIN-RELATED"/>
    <property type="match status" value="1"/>
</dbReference>
<comment type="similarity">
    <text evidence="1">Belongs to the bacterial solute-binding protein 1 family.</text>
</comment>
<dbReference type="OrthoDB" id="9770625at2"/>
<dbReference type="InterPro" id="IPR050490">
    <property type="entry name" value="Bact_solute-bd_prot1"/>
</dbReference>
<dbReference type="EMBL" id="SDWU01000016">
    <property type="protein sequence ID" value="RYC00085.1"/>
    <property type="molecule type" value="Genomic_DNA"/>
</dbReference>
<dbReference type="InterPro" id="IPR006059">
    <property type="entry name" value="SBP"/>
</dbReference>
<proteinExistence type="inferred from homology"/>
<dbReference type="Pfam" id="PF01547">
    <property type="entry name" value="SBP_bac_1"/>
    <property type="match status" value="1"/>
</dbReference>
<keyword evidence="7" id="KW-1185">Reference proteome</keyword>
<feature type="region of interest" description="Disordered" evidence="4">
    <location>
        <begin position="386"/>
        <end position="414"/>
    </location>
</feature>
<reference evidence="6 7" key="1">
    <citation type="submission" date="2019-01" db="EMBL/GenBank/DDBJ databases">
        <title>Novel species of Nocardioides.</title>
        <authorList>
            <person name="Liu Q."/>
            <person name="Xin Y.-H."/>
        </authorList>
    </citation>
    <scope>NUCLEOTIDE SEQUENCE [LARGE SCALE GENOMIC DNA]</scope>
    <source>
        <strain evidence="6 7">CGMCC 4.6875</strain>
    </source>
</reference>
<evidence type="ECO:0000256" key="5">
    <source>
        <dbReference type="SAM" id="SignalP"/>
    </source>
</evidence>
<evidence type="ECO:0000256" key="2">
    <source>
        <dbReference type="ARBA" id="ARBA00022448"/>
    </source>
</evidence>
<gene>
    <name evidence="6" type="ORF">EUA07_15020</name>
</gene>
<protein>
    <submittedName>
        <fullName evidence="6">Extracellular solute-binding protein</fullName>
    </submittedName>
</protein>
<dbReference type="PROSITE" id="PS51257">
    <property type="entry name" value="PROKAR_LIPOPROTEIN"/>
    <property type="match status" value="1"/>
</dbReference>
<comment type="caution">
    <text evidence="6">The sequence shown here is derived from an EMBL/GenBank/DDBJ whole genome shotgun (WGS) entry which is preliminary data.</text>
</comment>
<organism evidence="6 7">
    <name type="scientific">Nocardioides ganghwensis</name>
    <dbReference type="NCBI Taxonomy" id="252230"/>
    <lineage>
        <taxon>Bacteria</taxon>
        <taxon>Bacillati</taxon>
        <taxon>Actinomycetota</taxon>
        <taxon>Actinomycetes</taxon>
        <taxon>Propionibacteriales</taxon>
        <taxon>Nocardioidaceae</taxon>
        <taxon>Nocardioides</taxon>
    </lineage>
</organism>
<dbReference type="PANTHER" id="PTHR43649:SF34">
    <property type="entry name" value="ABC TRANSPORTER PERIPLASMIC-BINDING PROTEIN YCJN-RELATED"/>
    <property type="match status" value="1"/>
</dbReference>
<evidence type="ECO:0000313" key="6">
    <source>
        <dbReference type="EMBL" id="RYC00085.1"/>
    </source>
</evidence>
<evidence type="ECO:0000256" key="1">
    <source>
        <dbReference type="ARBA" id="ARBA00008520"/>
    </source>
</evidence>
<dbReference type="SUPFAM" id="SSF53850">
    <property type="entry name" value="Periplasmic binding protein-like II"/>
    <property type="match status" value="1"/>
</dbReference>
<dbReference type="Proteomes" id="UP000293291">
    <property type="component" value="Unassembled WGS sequence"/>
</dbReference>
<dbReference type="AlphaFoldDB" id="A0A4Q2S9I4"/>
<sequence>MSRAPSIRQRGRPGGRRRVAPLAALALASGLLAACGGDSGTPELTWYINPDSGGQDAVAEECSTDEYTISTQVLPQDANQQRIQLARRLAAGDPEIDLMSIDPPFTAEFAEAGYLAEIPQDLQDTFREQAFESAAVAATWEDKVVVAPFWSNTQVLWYRKSFVEQAGLDMEQPVTWEQIVQAASENDGTVAVQANKYEGYSVWINALIAGAGGQIASDTEQGADAQIDIDSDAGRQAAQVIADLASSDAAPDDLSIAQEGQAAATFGGDRGAFMVNWTYILNGAGYSDEVVDDLGWARYPRSVEGEESRPPYGGIGIGVSEFSDDKDLAVSALECLTSPENQALNAELTGNMPSSEAGYDQPNVQELFPPDLLELFQESLEAAAPRTPSPYWSDISGGIQSTWHPPSGVDEQTPEEAKQFIEDVLQGRSLL</sequence>
<name>A0A4Q2S9I4_9ACTN</name>
<evidence type="ECO:0000256" key="4">
    <source>
        <dbReference type="SAM" id="MobiDB-lite"/>
    </source>
</evidence>